<dbReference type="AlphaFoldDB" id="C0ED60"/>
<keyword evidence="3" id="KW-0808">Transferase</keyword>
<dbReference type="PANTHER" id="PTHR43685:SF11">
    <property type="entry name" value="GLYCOSYLTRANSFERASE TAGX-RELATED"/>
    <property type="match status" value="1"/>
</dbReference>
<dbReference type="EMBL" id="ACEC01000060">
    <property type="protein sequence ID" value="EEG30573.1"/>
    <property type="molecule type" value="Genomic_DNA"/>
</dbReference>
<dbReference type="CDD" id="cd00761">
    <property type="entry name" value="Glyco_tranf_GTA_type"/>
    <property type="match status" value="1"/>
</dbReference>
<sequence>MQKLVTIITPCYNAAEYLQRYFDSILKQNFRPLEIILVDDGSSDDTKQMIEAFQSENKDPELSICCLSQTNQGQAAALNRALKHVTGDFLLLLDCDDFLYPDCIQQRVAYLNDHPSMGFVAQNGEIYTEDALKPIRPVFEKYKTKNLFAQMIKGNYICNLAYLFRMDSLRSVLPNLEISTLRAGQNLQILLPMALFFECGYLPNTSFGRVMRLQSHSNTAVKTDFGQRLERCSQIAEITYRSVSYPEAAEWGPWIFLQDLYTKCLTCIQCGDRDKTKLYSKKLNRAVWKVIRYGIRYSLTIKKARLLTRKPKEK</sequence>
<dbReference type="SUPFAM" id="SSF53448">
    <property type="entry name" value="Nucleotide-diphospho-sugar transferases"/>
    <property type="match status" value="1"/>
</dbReference>
<comment type="similarity">
    <text evidence="1">Belongs to the glycosyltransferase 2 family.</text>
</comment>
<name>C0ED60_9FIRM</name>
<accession>C0ED60</accession>
<dbReference type="EC" id="2.4.-.-" evidence="3"/>
<dbReference type="InterPro" id="IPR001173">
    <property type="entry name" value="Glyco_trans_2-like"/>
</dbReference>
<evidence type="ECO:0000259" key="2">
    <source>
        <dbReference type="Pfam" id="PF00535"/>
    </source>
</evidence>
<gene>
    <name evidence="3" type="ORF">CLOSTMETH_01786</name>
</gene>
<dbReference type="Pfam" id="PF00535">
    <property type="entry name" value="Glycos_transf_2"/>
    <property type="match status" value="1"/>
</dbReference>
<protein>
    <submittedName>
        <fullName evidence="3">Glycosyltransferase, group 2 family protein</fullName>
        <ecNumber evidence="3">2.4.-.-</ecNumber>
    </submittedName>
</protein>
<reference evidence="3 4" key="2">
    <citation type="submission" date="2009-02" db="EMBL/GenBank/DDBJ databases">
        <title>Draft genome sequence of Clostridium methylpentosum (DSM 5476).</title>
        <authorList>
            <person name="Sudarsanam P."/>
            <person name="Ley R."/>
            <person name="Guruge J."/>
            <person name="Turnbaugh P.J."/>
            <person name="Mahowald M."/>
            <person name="Liep D."/>
            <person name="Gordon J."/>
        </authorList>
    </citation>
    <scope>NUCLEOTIDE SEQUENCE [LARGE SCALE GENOMIC DNA]</scope>
    <source>
        <strain evidence="3 4">DSM 5476</strain>
    </source>
</reference>
<dbReference type="PANTHER" id="PTHR43685">
    <property type="entry name" value="GLYCOSYLTRANSFERASE"/>
    <property type="match status" value="1"/>
</dbReference>
<dbReference type="InterPro" id="IPR050834">
    <property type="entry name" value="Glycosyltransf_2"/>
</dbReference>
<dbReference type="InterPro" id="IPR029044">
    <property type="entry name" value="Nucleotide-diphossugar_trans"/>
</dbReference>
<evidence type="ECO:0000313" key="4">
    <source>
        <dbReference type="Proteomes" id="UP000003340"/>
    </source>
</evidence>
<dbReference type="eggNOG" id="COG1215">
    <property type="taxonomic scope" value="Bacteria"/>
</dbReference>
<feature type="domain" description="Glycosyltransferase 2-like" evidence="2">
    <location>
        <begin position="6"/>
        <end position="170"/>
    </location>
</feature>
<dbReference type="Proteomes" id="UP000003340">
    <property type="component" value="Unassembled WGS sequence"/>
</dbReference>
<keyword evidence="3" id="KW-0328">Glycosyltransferase</keyword>
<dbReference type="GO" id="GO:0016757">
    <property type="term" value="F:glycosyltransferase activity"/>
    <property type="evidence" value="ECO:0007669"/>
    <property type="project" value="UniProtKB-KW"/>
</dbReference>
<evidence type="ECO:0000256" key="1">
    <source>
        <dbReference type="ARBA" id="ARBA00006739"/>
    </source>
</evidence>
<keyword evidence="4" id="KW-1185">Reference proteome</keyword>
<dbReference type="HOGENOM" id="CLU_025996_5_0_9"/>
<dbReference type="STRING" id="537013.CLOSTMETH_01786"/>
<organism evidence="3 4">
    <name type="scientific">[Clostridium] methylpentosum DSM 5476</name>
    <dbReference type="NCBI Taxonomy" id="537013"/>
    <lineage>
        <taxon>Bacteria</taxon>
        <taxon>Bacillati</taxon>
        <taxon>Bacillota</taxon>
        <taxon>Clostridia</taxon>
        <taxon>Eubacteriales</taxon>
        <taxon>Oscillospiraceae</taxon>
        <taxon>Oscillospiraceae incertae sedis</taxon>
    </lineage>
</organism>
<dbReference type="Gene3D" id="3.90.550.10">
    <property type="entry name" value="Spore Coat Polysaccharide Biosynthesis Protein SpsA, Chain A"/>
    <property type="match status" value="1"/>
</dbReference>
<comment type="caution">
    <text evidence="3">The sequence shown here is derived from an EMBL/GenBank/DDBJ whole genome shotgun (WGS) entry which is preliminary data.</text>
</comment>
<evidence type="ECO:0000313" key="3">
    <source>
        <dbReference type="EMBL" id="EEG30573.1"/>
    </source>
</evidence>
<reference evidence="3 4" key="1">
    <citation type="submission" date="2009-01" db="EMBL/GenBank/DDBJ databases">
        <authorList>
            <person name="Fulton L."/>
            <person name="Clifton S."/>
            <person name="Fulton B."/>
            <person name="Xu J."/>
            <person name="Minx P."/>
            <person name="Pepin K.H."/>
            <person name="Johnson M."/>
            <person name="Bhonagiri V."/>
            <person name="Nash W.E."/>
            <person name="Mardis E.R."/>
            <person name="Wilson R.K."/>
        </authorList>
    </citation>
    <scope>NUCLEOTIDE SEQUENCE [LARGE SCALE GENOMIC DNA]</scope>
    <source>
        <strain evidence="3 4">DSM 5476</strain>
    </source>
</reference>
<proteinExistence type="inferred from homology"/>